<evidence type="ECO:0000256" key="5">
    <source>
        <dbReference type="ARBA" id="ARBA00022764"/>
    </source>
</evidence>
<evidence type="ECO:0000256" key="2">
    <source>
        <dbReference type="ARBA" id="ARBA00005182"/>
    </source>
</evidence>
<comment type="pathway">
    <text evidence="2">Glycan biosynthesis; alginate biosynthesis.</text>
</comment>
<dbReference type="KEGG" id="hnv:DDQ68_15105"/>
<organism evidence="8 9">
    <name type="scientific">Hymenobacter nivis</name>
    <dbReference type="NCBI Taxonomy" id="1850093"/>
    <lineage>
        <taxon>Bacteria</taxon>
        <taxon>Pseudomonadati</taxon>
        <taxon>Bacteroidota</taxon>
        <taxon>Cytophagia</taxon>
        <taxon>Cytophagales</taxon>
        <taxon>Hymenobacteraceae</taxon>
        <taxon>Hymenobacter</taxon>
    </lineage>
</organism>
<dbReference type="Pfam" id="PF16822">
    <property type="entry name" value="ALGX"/>
    <property type="match status" value="1"/>
</dbReference>
<evidence type="ECO:0000256" key="3">
    <source>
        <dbReference type="ARBA" id="ARBA00022679"/>
    </source>
</evidence>
<evidence type="ECO:0000313" key="9">
    <source>
        <dbReference type="Proteomes" id="UP000245999"/>
    </source>
</evidence>
<dbReference type="AlphaFoldDB" id="A0A2Z3GMI7"/>
<keyword evidence="6" id="KW-0016">Alginate biosynthesis</keyword>
<evidence type="ECO:0000259" key="7">
    <source>
        <dbReference type="Pfam" id="PF16822"/>
    </source>
</evidence>
<comment type="subcellular location">
    <subcellularLocation>
        <location evidence="1">Periplasm</location>
    </subcellularLocation>
</comment>
<dbReference type="UniPathway" id="UPA00286"/>
<evidence type="ECO:0000256" key="4">
    <source>
        <dbReference type="ARBA" id="ARBA00022729"/>
    </source>
</evidence>
<dbReference type="GO" id="GO:0042597">
    <property type="term" value="C:periplasmic space"/>
    <property type="evidence" value="ECO:0007669"/>
    <property type="project" value="UniProtKB-SubCell"/>
</dbReference>
<dbReference type="GO" id="GO:0042121">
    <property type="term" value="P:alginic acid biosynthetic process"/>
    <property type="evidence" value="ECO:0007669"/>
    <property type="project" value="UniProtKB-UniPathway"/>
</dbReference>
<feature type="domain" description="AlgX/AlgJ SGNH hydrolase-like" evidence="7">
    <location>
        <begin position="103"/>
        <end position="260"/>
    </location>
</feature>
<keyword evidence="9" id="KW-1185">Reference proteome</keyword>
<reference evidence="9" key="1">
    <citation type="submission" date="2018-04" db="EMBL/GenBank/DDBJ databases">
        <title>Complete genome of Antarctic heterotrophic bacterium Hymenobacter nivis.</title>
        <authorList>
            <person name="Terashima M."/>
        </authorList>
    </citation>
    <scope>NUCLEOTIDE SEQUENCE [LARGE SCALE GENOMIC DNA]</scope>
    <source>
        <strain evidence="9">NBRC 111535</strain>
    </source>
</reference>
<evidence type="ECO:0000313" key="8">
    <source>
        <dbReference type="EMBL" id="AWM35439.1"/>
    </source>
</evidence>
<keyword evidence="4" id="KW-0732">Signal</keyword>
<dbReference type="OrthoDB" id="175771at2"/>
<protein>
    <recommendedName>
        <fullName evidence="7">AlgX/AlgJ SGNH hydrolase-like domain-containing protein</fullName>
    </recommendedName>
</protein>
<keyword evidence="3" id="KW-0808">Transferase</keyword>
<evidence type="ECO:0000256" key="6">
    <source>
        <dbReference type="ARBA" id="ARBA00022841"/>
    </source>
</evidence>
<keyword evidence="5" id="KW-0574">Periplasm</keyword>
<dbReference type="EMBL" id="CP029145">
    <property type="protein sequence ID" value="AWM35439.1"/>
    <property type="molecule type" value="Genomic_DNA"/>
</dbReference>
<sequence>MGRLLFSRVVQLLFKRLLLVSLLALLVGPALQARFHFRHEKVLDGAFTIAPHPALTWAGLRANTFQPALEHYLEDRIGFRSWLIRLRNQLAFSVFRVSRSADVVIGAHDVLFQHTYIEAYAGKNLLPAAEVQFRVRRLWAVQQALAQRGVQLLFAIAPNKARFEPENLPPSWRPPLGTVTNYDLFTQQLRAQGVNLLDFVPLFAKWKGTAPYPLYPRSGIHWSGYGATRAADTLMRRIGALTGTRLPAVRAVGPPHLVYRSDSLRSTDNDLGATMNLLFERETTPLAYPRLAFAPPRPGQRLPSVLFVSDSFVWGLMVFAPFIQHQLAPDTRVWFYNKSVHAPDSLYHATGEQAGDLDLRAQLAARQAVVLLFTEHNMVEQEYGFTERVYRLFYPATAAETQAVDRLAATLQQCVPPAEARQNSGQLAQRLHKQAQALYDRAHTP</sequence>
<dbReference type="GO" id="GO:0016740">
    <property type="term" value="F:transferase activity"/>
    <property type="evidence" value="ECO:0007669"/>
    <property type="project" value="UniProtKB-KW"/>
</dbReference>
<evidence type="ECO:0000256" key="1">
    <source>
        <dbReference type="ARBA" id="ARBA00004418"/>
    </source>
</evidence>
<dbReference type="Proteomes" id="UP000245999">
    <property type="component" value="Chromosome"/>
</dbReference>
<accession>A0A2Z3GMI7</accession>
<dbReference type="InterPro" id="IPR031811">
    <property type="entry name" value="ALGX/ALGJ_SGNH-like"/>
</dbReference>
<proteinExistence type="predicted"/>
<gene>
    <name evidence="8" type="ORF">DDQ68_15105</name>
</gene>
<name>A0A2Z3GMI7_9BACT</name>